<dbReference type="GO" id="GO:0005886">
    <property type="term" value="C:plasma membrane"/>
    <property type="evidence" value="ECO:0007669"/>
    <property type="project" value="UniProtKB-SubCell"/>
</dbReference>
<comment type="subcellular location">
    <subcellularLocation>
        <location evidence="1">Cell membrane</location>
    </subcellularLocation>
</comment>
<evidence type="ECO:0000256" key="3">
    <source>
        <dbReference type="ARBA" id="ARBA00022475"/>
    </source>
</evidence>
<dbReference type="InterPro" id="IPR050823">
    <property type="entry name" value="Plant_Ser_Thr_Prot_Kinase"/>
</dbReference>
<dbReference type="GO" id="GO:0005524">
    <property type="term" value="F:ATP binding"/>
    <property type="evidence" value="ECO:0007669"/>
    <property type="project" value="UniProtKB-KW"/>
</dbReference>
<evidence type="ECO:0000256" key="5">
    <source>
        <dbReference type="ARBA" id="ARBA00022741"/>
    </source>
</evidence>
<dbReference type="Gene3D" id="1.10.510.10">
    <property type="entry name" value="Transferase(Phosphotransferase) domain 1"/>
    <property type="match status" value="1"/>
</dbReference>
<dbReference type="EC" id="2.7.11.1" evidence="2"/>
<keyword evidence="6" id="KW-0418">Kinase</keyword>
<dbReference type="Proteomes" id="UP000504603">
    <property type="component" value="Unplaced"/>
</dbReference>
<keyword evidence="3" id="KW-1003">Cell membrane</keyword>
<sequence length="459" mass="51797">MAFSFRKFFSLKFFLPSCLKPKKLLTNPKSHASKKISLRRILSLTDMSVRSSLSVISDLSNSCNGSHLQIFTFKELEEITQNFTKGNYLGEGGFGPVFKGFIEGNFKPGLKPQQVAVKILDLDGSQGHREWLAEVFFLGQLRHQNLVNLIGYCLEDEQRLLVYEYMEGGNLENLLFKGCYVSNLTWLQRMKIALGSAKGLAFLHEAEKPIIFRDFKASNILLDSDYNPKLSDFGLAIDCPEGDESHITTRIMGTEGYAAPEYIMTGHLSTMSDVFSFGVFLLELLTGRRAVDKSRPSREQNLVVWGRHLLKDHHKLEKIIDPRLEGQYSNEGAKKVAAIAYQCLSHHPKCRPTMNSVVKDLEAVIDMKEFLSEPFVYIAPSEDTKREDEVEKKTNKDVVVEETKPKSHQSERKGHRYRVSLSRSRSGAVHSDTDLYKNLGSSFYPPKQAAAVAALVKST</sequence>
<dbReference type="RefSeq" id="XP_022150800.1">
    <property type="nucleotide sequence ID" value="XM_022295108.1"/>
</dbReference>
<comment type="catalytic activity">
    <reaction evidence="8">
        <text>L-threonyl-[protein] + ATP = O-phospho-L-threonyl-[protein] + ADP + H(+)</text>
        <dbReference type="Rhea" id="RHEA:46608"/>
        <dbReference type="Rhea" id="RHEA-COMP:11060"/>
        <dbReference type="Rhea" id="RHEA-COMP:11605"/>
        <dbReference type="ChEBI" id="CHEBI:15378"/>
        <dbReference type="ChEBI" id="CHEBI:30013"/>
        <dbReference type="ChEBI" id="CHEBI:30616"/>
        <dbReference type="ChEBI" id="CHEBI:61977"/>
        <dbReference type="ChEBI" id="CHEBI:456216"/>
        <dbReference type="EC" id="2.7.11.1"/>
    </reaction>
</comment>
<dbReference type="FunFam" id="3.30.200.20:FF:000228">
    <property type="entry name" value="Serine/threonine-protein kinase BIK1"/>
    <property type="match status" value="1"/>
</dbReference>
<dbReference type="GeneID" id="111018857"/>
<dbReference type="AlphaFoldDB" id="A0A6J1D9H9"/>
<dbReference type="Pfam" id="PF07714">
    <property type="entry name" value="PK_Tyr_Ser-Thr"/>
    <property type="match status" value="1"/>
</dbReference>
<name>A0A6J1D9H9_MOMCH</name>
<keyword evidence="12" id="KW-1185">Reference proteome</keyword>
<feature type="region of interest" description="Disordered" evidence="10">
    <location>
        <begin position="383"/>
        <end position="430"/>
    </location>
</feature>
<dbReference type="PANTHER" id="PTHR45621">
    <property type="entry name" value="OS01G0588500 PROTEIN-RELATED"/>
    <property type="match status" value="1"/>
</dbReference>
<evidence type="ECO:0000259" key="11">
    <source>
        <dbReference type="PROSITE" id="PS50011"/>
    </source>
</evidence>
<evidence type="ECO:0000256" key="2">
    <source>
        <dbReference type="ARBA" id="ARBA00012513"/>
    </source>
</evidence>
<dbReference type="CDD" id="cd14066">
    <property type="entry name" value="STKc_IRAK"/>
    <property type="match status" value="1"/>
</dbReference>
<protein>
    <recommendedName>
        <fullName evidence="2">non-specific serine/threonine protein kinase</fullName>
        <ecNumber evidence="2">2.7.11.1</ecNumber>
    </recommendedName>
</protein>
<dbReference type="SUPFAM" id="SSF56112">
    <property type="entry name" value="Protein kinase-like (PK-like)"/>
    <property type="match status" value="1"/>
</dbReference>
<comment type="catalytic activity">
    <reaction evidence="9">
        <text>L-seryl-[protein] + ATP = O-phospho-L-seryl-[protein] + ADP + H(+)</text>
        <dbReference type="Rhea" id="RHEA:17989"/>
        <dbReference type="Rhea" id="RHEA-COMP:9863"/>
        <dbReference type="Rhea" id="RHEA-COMP:11604"/>
        <dbReference type="ChEBI" id="CHEBI:15378"/>
        <dbReference type="ChEBI" id="CHEBI:29999"/>
        <dbReference type="ChEBI" id="CHEBI:30616"/>
        <dbReference type="ChEBI" id="CHEBI:83421"/>
        <dbReference type="ChEBI" id="CHEBI:456216"/>
        <dbReference type="EC" id="2.7.11.1"/>
    </reaction>
</comment>
<dbReference type="GO" id="GO:0004674">
    <property type="term" value="F:protein serine/threonine kinase activity"/>
    <property type="evidence" value="ECO:0007669"/>
    <property type="project" value="UniProtKB-EC"/>
</dbReference>
<dbReference type="Gene3D" id="3.30.200.20">
    <property type="entry name" value="Phosphorylase Kinase, domain 1"/>
    <property type="match status" value="1"/>
</dbReference>
<feature type="compositionally biased region" description="Basic and acidic residues" evidence="10">
    <location>
        <begin position="383"/>
        <end position="412"/>
    </location>
</feature>
<keyword evidence="5" id="KW-0547">Nucleotide-binding</keyword>
<dbReference type="OrthoDB" id="4062651at2759"/>
<keyword evidence="4" id="KW-0808">Transferase</keyword>
<gene>
    <name evidence="13" type="primary">LOC111018857</name>
</gene>
<proteinExistence type="predicted"/>
<dbReference type="InterPro" id="IPR011009">
    <property type="entry name" value="Kinase-like_dom_sf"/>
</dbReference>
<reference evidence="13" key="1">
    <citation type="submission" date="2025-08" db="UniProtKB">
        <authorList>
            <consortium name="RefSeq"/>
        </authorList>
    </citation>
    <scope>IDENTIFICATION</scope>
    <source>
        <strain evidence="13">OHB3-1</strain>
    </source>
</reference>
<dbReference type="InterPro" id="IPR000719">
    <property type="entry name" value="Prot_kinase_dom"/>
</dbReference>
<evidence type="ECO:0000256" key="4">
    <source>
        <dbReference type="ARBA" id="ARBA00022679"/>
    </source>
</evidence>
<evidence type="ECO:0000313" key="13">
    <source>
        <dbReference type="RefSeq" id="XP_022150800.1"/>
    </source>
</evidence>
<accession>A0A6J1D9H9</accession>
<evidence type="ECO:0000256" key="9">
    <source>
        <dbReference type="ARBA" id="ARBA00048679"/>
    </source>
</evidence>
<dbReference type="InterPro" id="IPR001245">
    <property type="entry name" value="Ser-Thr/Tyr_kinase_cat_dom"/>
</dbReference>
<keyword evidence="7" id="KW-0067">ATP-binding</keyword>
<keyword evidence="3" id="KW-0472">Membrane</keyword>
<evidence type="ECO:0000256" key="10">
    <source>
        <dbReference type="SAM" id="MobiDB-lite"/>
    </source>
</evidence>
<dbReference type="KEGG" id="mcha:111018857"/>
<evidence type="ECO:0000256" key="8">
    <source>
        <dbReference type="ARBA" id="ARBA00047899"/>
    </source>
</evidence>
<evidence type="ECO:0000256" key="1">
    <source>
        <dbReference type="ARBA" id="ARBA00004236"/>
    </source>
</evidence>
<dbReference type="PROSITE" id="PS50011">
    <property type="entry name" value="PROTEIN_KINASE_DOM"/>
    <property type="match status" value="1"/>
</dbReference>
<evidence type="ECO:0000313" key="12">
    <source>
        <dbReference type="Proteomes" id="UP000504603"/>
    </source>
</evidence>
<evidence type="ECO:0000256" key="6">
    <source>
        <dbReference type="ARBA" id="ARBA00022777"/>
    </source>
</evidence>
<dbReference type="FunFam" id="1.10.510.10:FF:000095">
    <property type="entry name" value="protein STRUBBELIG-RECEPTOR FAMILY 8"/>
    <property type="match status" value="1"/>
</dbReference>
<evidence type="ECO:0000256" key="7">
    <source>
        <dbReference type="ARBA" id="ARBA00022840"/>
    </source>
</evidence>
<organism evidence="12 13">
    <name type="scientific">Momordica charantia</name>
    <name type="common">Bitter gourd</name>
    <name type="synonym">Balsam pear</name>
    <dbReference type="NCBI Taxonomy" id="3673"/>
    <lineage>
        <taxon>Eukaryota</taxon>
        <taxon>Viridiplantae</taxon>
        <taxon>Streptophyta</taxon>
        <taxon>Embryophyta</taxon>
        <taxon>Tracheophyta</taxon>
        <taxon>Spermatophyta</taxon>
        <taxon>Magnoliopsida</taxon>
        <taxon>eudicotyledons</taxon>
        <taxon>Gunneridae</taxon>
        <taxon>Pentapetalae</taxon>
        <taxon>rosids</taxon>
        <taxon>fabids</taxon>
        <taxon>Cucurbitales</taxon>
        <taxon>Cucurbitaceae</taxon>
        <taxon>Momordiceae</taxon>
        <taxon>Momordica</taxon>
    </lineage>
</organism>
<feature type="domain" description="Protein kinase" evidence="11">
    <location>
        <begin position="83"/>
        <end position="376"/>
    </location>
</feature>